<reference evidence="1 2" key="2">
    <citation type="submission" date="2018-11" db="EMBL/GenBank/DDBJ databases">
        <authorList>
            <consortium name="Pathogen Informatics"/>
        </authorList>
    </citation>
    <scope>NUCLEOTIDE SEQUENCE [LARGE SCALE GENOMIC DNA]</scope>
</reference>
<sequence length="111" mass="12904">MRVNRQLFYEDEEREELVSEIVSQLLDNTESVILCKWANEHAISYTVEKCIDDISNSIILDLPSYLNELKKNEQISQCDIASEPEIDSNVLRSISSEIVEEVIEYVTDKYE</sequence>
<organism evidence="3">
    <name type="scientific">Hymenolepis diminuta</name>
    <name type="common">Rat tapeworm</name>
    <dbReference type="NCBI Taxonomy" id="6216"/>
    <lineage>
        <taxon>Eukaryota</taxon>
        <taxon>Metazoa</taxon>
        <taxon>Spiralia</taxon>
        <taxon>Lophotrochozoa</taxon>
        <taxon>Platyhelminthes</taxon>
        <taxon>Cestoda</taxon>
        <taxon>Eucestoda</taxon>
        <taxon>Cyclophyllidea</taxon>
        <taxon>Hymenolepididae</taxon>
        <taxon>Hymenolepis</taxon>
    </lineage>
</organism>
<evidence type="ECO:0000313" key="3">
    <source>
        <dbReference type="WBParaSite" id="HDID_0000092901-mRNA-1"/>
    </source>
</evidence>
<dbReference type="Proteomes" id="UP000274504">
    <property type="component" value="Unassembled WGS sequence"/>
</dbReference>
<protein>
    <submittedName>
        <fullName evidence="3">Transposase</fullName>
    </submittedName>
</protein>
<dbReference type="EMBL" id="UYSG01000143">
    <property type="protein sequence ID" value="VDL18391.1"/>
    <property type="molecule type" value="Genomic_DNA"/>
</dbReference>
<dbReference type="AlphaFoldDB" id="A0A0R3S9J6"/>
<gene>
    <name evidence="1" type="ORF">HDID_LOCUS930</name>
</gene>
<proteinExistence type="predicted"/>
<reference evidence="3" key="1">
    <citation type="submission" date="2017-02" db="UniProtKB">
        <authorList>
            <consortium name="WormBaseParasite"/>
        </authorList>
    </citation>
    <scope>IDENTIFICATION</scope>
</reference>
<evidence type="ECO:0000313" key="2">
    <source>
        <dbReference type="Proteomes" id="UP000274504"/>
    </source>
</evidence>
<name>A0A0R3S9J6_HYMDI</name>
<dbReference type="OrthoDB" id="10457413at2759"/>
<accession>A0A0R3S9J6</accession>
<evidence type="ECO:0000313" key="1">
    <source>
        <dbReference type="EMBL" id="VDL18391.1"/>
    </source>
</evidence>
<dbReference type="WBParaSite" id="HDID_0000092901-mRNA-1">
    <property type="protein sequence ID" value="HDID_0000092901-mRNA-1"/>
    <property type="gene ID" value="HDID_0000092901"/>
</dbReference>